<evidence type="ECO:0000256" key="2">
    <source>
        <dbReference type="ARBA" id="ARBA00007072"/>
    </source>
</evidence>
<dbReference type="InterPro" id="IPR001701">
    <property type="entry name" value="Glyco_hydro_9"/>
</dbReference>
<dbReference type="OMA" id="VGQGVCP"/>
<dbReference type="AlphaFoldDB" id="A0A7N2MJG9"/>
<reference evidence="11 12" key="1">
    <citation type="journal article" date="2016" name="G3 (Bethesda)">
        <title>First Draft Assembly and Annotation of the Genome of a California Endemic Oak Quercus lobata Nee (Fagaceae).</title>
        <authorList>
            <person name="Sork V.L."/>
            <person name="Fitz-Gibbon S.T."/>
            <person name="Puiu D."/>
            <person name="Crepeau M."/>
            <person name="Gugger P.F."/>
            <person name="Sherman R."/>
            <person name="Stevens K."/>
            <person name="Langley C.H."/>
            <person name="Pellegrini M."/>
            <person name="Salzberg S.L."/>
        </authorList>
    </citation>
    <scope>NUCLEOTIDE SEQUENCE [LARGE SCALE GENOMIC DNA]</scope>
    <source>
        <strain evidence="11 12">cv. SW786</strain>
    </source>
</reference>
<dbReference type="Gramene" id="QL09p019355:mrna">
    <property type="protein sequence ID" value="QL09p019355:mrna"/>
    <property type="gene ID" value="QL09p019355"/>
</dbReference>
<comment type="similarity">
    <text evidence="2 8 9">Belongs to the glycosyl hydrolase 9 (cellulase E) family.</text>
</comment>
<dbReference type="InParanoid" id="A0A7N2MJG9"/>
<dbReference type="GO" id="GO:0030245">
    <property type="term" value="P:cellulose catabolic process"/>
    <property type="evidence" value="ECO:0007669"/>
    <property type="project" value="UniProtKB-KW"/>
</dbReference>
<evidence type="ECO:0000256" key="3">
    <source>
        <dbReference type="ARBA" id="ARBA00022801"/>
    </source>
</evidence>
<dbReference type="EnsemblPlants" id="QL09p019355:mrna">
    <property type="protein sequence ID" value="QL09p019355:mrna"/>
    <property type="gene ID" value="QL09p019355"/>
</dbReference>
<feature type="active site" evidence="8">
    <location>
        <position position="425"/>
    </location>
</feature>
<evidence type="ECO:0000313" key="12">
    <source>
        <dbReference type="Proteomes" id="UP000594261"/>
    </source>
</evidence>
<evidence type="ECO:0000256" key="4">
    <source>
        <dbReference type="ARBA" id="ARBA00023001"/>
    </source>
</evidence>
<evidence type="ECO:0000256" key="7">
    <source>
        <dbReference type="ARBA" id="ARBA00023326"/>
    </source>
</evidence>
<dbReference type="PROSITE" id="PS00592">
    <property type="entry name" value="GH9_2"/>
    <property type="match status" value="1"/>
</dbReference>
<keyword evidence="6 8" id="KW-0326">Glycosidase</keyword>
<dbReference type="Pfam" id="PF00759">
    <property type="entry name" value="Glyco_hydro_9"/>
    <property type="match status" value="1"/>
</dbReference>
<evidence type="ECO:0000256" key="6">
    <source>
        <dbReference type="ARBA" id="ARBA00023295"/>
    </source>
</evidence>
<keyword evidence="7 8" id="KW-0624">Polysaccharide degradation</keyword>
<feature type="domain" description="Glycoside hydrolase family 9" evidence="10">
    <location>
        <begin position="36"/>
        <end position="498"/>
    </location>
</feature>
<dbReference type="FunFam" id="1.50.10.10:FF:000020">
    <property type="entry name" value="Endoglucanase"/>
    <property type="match status" value="1"/>
</dbReference>
<evidence type="ECO:0000256" key="9">
    <source>
        <dbReference type="RuleBase" id="RU361166"/>
    </source>
</evidence>
<evidence type="ECO:0000313" key="11">
    <source>
        <dbReference type="EnsemblPlants" id="QL09p019355:mrna"/>
    </source>
</evidence>
<keyword evidence="4 9" id="KW-0136">Cellulose degradation</keyword>
<accession>A0A7N2MJG9</accession>
<dbReference type="EC" id="3.2.1.4" evidence="9"/>
<dbReference type="Proteomes" id="UP000594261">
    <property type="component" value="Chromosome 9"/>
</dbReference>
<protein>
    <recommendedName>
        <fullName evidence="9">Endoglucanase</fullName>
        <ecNumber evidence="9">3.2.1.4</ecNumber>
    </recommendedName>
</protein>
<evidence type="ECO:0000256" key="8">
    <source>
        <dbReference type="PROSITE-ProRule" id="PRU10059"/>
    </source>
</evidence>
<dbReference type="PANTHER" id="PTHR22298">
    <property type="entry name" value="ENDO-1,4-BETA-GLUCANASE"/>
    <property type="match status" value="1"/>
</dbReference>
<sequence length="505" mass="55161">MGGECYIIPKVILALAGTVMMMTTTPIGPMAASFDYADALSKSILFFEGQRSGKLPSTQRITWRKDSGLQDGSDIGMDLVGGYYDAGDNVKFSFPMAFTVATLAWSVIEFGQLMGSEQQNALEAIRWGTDYLLKATSVPDVVVGVVGDPNADHNCWERPEDMDTPRTTYVVNKTSPGSEVSAEIAAALAASSIAFQGSDAKYSKLLLDRAKQVFDFADQFQGSYNSSIPHGACPFYCDFSGYVDELLWGAAWLHKATNDAYYWNYLQRNLKHLETRDIDGNPFEGAGINEFGWDSKTAGINVLISQRVMKDPKNGNPFILNADQFVCSILPDSPTVKSVSYSPGGLIFKAGGSNLQHATALSFLLIVYARYMIDAKKVVRCGDFVAQPDKLIEVAKGQTDYILGKNPLGMSYMVGYGQKFPQKIHHRGSTIPSIVAHPKFLGCHGGDLYFKSQKPDMNQLTGAIIGGPAKDDSFENSRYNVPQSEPTTYMNSPFVGVLAYFKASV</sequence>
<keyword evidence="12" id="KW-1185">Reference proteome</keyword>
<name>A0A7N2MJG9_QUELO</name>
<keyword evidence="3 8" id="KW-0378">Hydrolase</keyword>
<proteinExistence type="inferred from homology"/>
<evidence type="ECO:0000259" key="10">
    <source>
        <dbReference type="Pfam" id="PF00759"/>
    </source>
</evidence>
<organism evidence="11 12">
    <name type="scientific">Quercus lobata</name>
    <name type="common">Valley oak</name>
    <dbReference type="NCBI Taxonomy" id="97700"/>
    <lineage>
        <taxon>Eukaryota</taxon>
        <taxon>Viridiplantae</taxon>
        <taxon>Streptophyta</taxon>
        <taxon>Embryophyta</taxon>
        <taxon>Tracheophyta</taxon>
        <taxon>Spermatophyta</taxon>
        <taxon>Magnoliopsida</taxon>
        <taxon>eudicotyledons</taxon>
        <taxon>Gunneridae</taxon>
        <taxon>Pentapetalae</taxon>
        <taxon>rosids</taxon>
        <taxon>fabids</taxon>
        <taxon>Fagales</taxon>
        <taxon>Fagaceae</taxon>
        <taxon>Quercus</taxon>
    </lineage>
</organism>
<dbReference type="InterPro" id="IPR012341">
    <property type="entry name" value="6hp_glycosidase-like_sf"/>
</dbReference>
<keyword evidence="5 8" id="KW-0119">Carbohydrate metabolism</keyword>
<dbReference type="GO" id="GO:0008810">
    <property type="term" value="F:cellulase activity"/>
    <property type="evidence" value="ECO:0007669"/>
    <property type="project" value="UniProtKB-EC"/>
</dbReference>
<dbReference type="InterPro" id="IPR008928">
    <property type="entry name" value="6-hairpin_glycosidase_sf"/>
</dbReference>
<dbReference type="EMBL" id="LRBV02000009">
    <property type="status" value="NOT_ANNOTATED_CDS"/>
    <property type="molecule type" value="Genomic_DNA"/>
</dbReference>
<dbReference type="SUPFAM" id="SSF48208">
    <property type="entry name" value="Six-hairpin glycosidases"/>
    <property type="match status" value="1"/>
</dbReference>
<evidence type="ECO:0000256" key="5">
    <source>
        <dbReference type="ARBA" id="ARBA00023277"/>
    </source>
</evidence>
<comment type="catalytic activity">
    <reaction evidence="1 9">
        <text>Endohydrolysis of (1-&gt;4)-beta-D-glucosidic linkages in cellulose, lichenin and cereal beta-D-glucans.</text>
        <dbReference type="EC" id="3.2.1.4"/>
    </reaction>
</comment>
<dbReference type="InterPro" id="IPR018221">
    <property type="entry name" value="Glyco_hydro_9_His_AS"/>
</dbReference>
<reference evidence="11" key="2">
    <citation type="submission" date="2021-01" db="UniProtKB">
        <authorList>
            <consortium name="EnsemblPlants"/>
        </authorList>
    </citation>
    <scope>IDENTIFICATION</scope>
</reference>
<evidence type="ECO:0000256" key="1">
    <source>
        <dbReference type="ARBA" id="ARBA00000966"/>
    </source>
</evidence>
<dbReference type="Gene3D" id="1.50.10.10">
    <property type="match status" value="1"/>
</dbReference>